<dbReference type="PRINTS" id="PR00959">
    <property type="entry name" value="MEVGALKINASE"/>
</dbReference>
<keyword evidence="5 8" id="KW-0418">Kinase</keyword>
<dbReference type="SUPFAM" id="SSF54211">
    <property type="entry name" value="Ribosomal protein S5 domain 2-like"/>
    <property type="match status" value="1"/>
</dbReference>
<evidence type="ECO:0000256" key="3">
    <source>
        <dbReference type="ARBA" id="ARBA00022679"/>
    </source>
</evidence>
<dbReference type="Gene3D" id="3.30.70.890">
    <property type="entry name" value="GHMP kinase, C-terminal domain"/>
    <property type="match status" value="1"/>
</dbReference>
<keyword evidence="4" id="KW-0547">Nucleotide-binding</keyword>
<evidence type="ECO:0000256" key="2">
    <source>
        <dbReference type="ARBA" id="ARBA00012958"/>
    </source>
</evidence>
<accession>A0A0K1EH34</accession>
<keyword evidence="6" id="KW-0067">ATP-binding</keyword>
<dbReference type="GO" id="GO:0019287">
    <property type="term" value="P:isopentenyl diphosphate biosynthetic process, mevalonate pathway"/>
    <property type="evidence" value="ECO:0007669"/>
    <property type="project" value="TreeGrafter"/>
</dbReference>
<keyword evidence="9" id="KW-1185">Reference proteome</keyword>
<name>A0A0K1EH34_CHOCO</name>
<dbReference type="InterPro" id="IPR035102">
    <property type="entry name" value="Phosphomevalonate_kinase"/>
</dbReference>
<proteinExistence type="predicted"/>
<dbReference type="KEGG" id="ccro:CMC5_040590"/>
<dbReference type="Gene3D" id="3.30.230.10">
    <property type="match status" value="2"/>
</dbReference>
<dbReference type="OrthoDB" id="1522677at2"/>
<evidence type="ECO:0000313" key="8">
    <source>
        <dbReference type="EMBL" id="AKT39908.1"/>
    </source>
</evidence>
<dbReference type="InterPro" id="IPR020568">
    <property type="entry name" value="Ribosomal_Su5_D2-typ_SF"/>
</dbReference>
<evidence type="ECO:0000256" key="5">
    <source>
        <dbReference type="ARBA" id="ARBA00022777"/>
    </source>
</evidence>
<dbReference type="Proteomes" id="UP000067626">
    <property type="component" value="Chromosome"/>
</dbReference>
<sequence length="311" mass="31355">MIARAPGKLVLSGAYVVLEGAPSLVAAVDRYVIADTRRVGERLTEEVQAAQELGMLERVPWFDASALRAAVPGGGSRKLGLGSSAAILVASLAAARAARGEALEQGSLFDAALWAHRVAQGGGSGLDVAASVFGGVMRCTLRLGVPAAGGPGPRVEVAPHALPEGVVFTVLSSASEARTSAMLAQVRAFAAVDPAGHRSLLGEVARGAEAAIEARSVRALVEALERQARAFEVLGERAGAPIVTPAVRALRPVAAAEGAVALPSGAGGGDVTLLVGEEAPSRALLARAIELGLSPEPMRVGARGVQLDDGG</sequence>
<dbReference type="GO" id="GO:0004631">
    <property type="term" value="F:phosphomevalonate kinase activity"/>
    <property type="evidence" value="ECO:0007669"/>
    <property type="project" value="UniProtKB-EC"/>
</dbReference>
<dbReference type="STRING" id="52.CMC5_040590"/>
<dbReference type="GO" id="GO:0005524">
    <property type="term" value="F:ATP binding"/>
    <property type="evidence" value="ECO:0007669"/>
    <property type="project" value="UniProtKB-KW"/>
</dbReference>
<gene>
    <name evidence="8" type="primary">mvaK2</name>
    <name evidence="8" type="ORF">CMC5_040590</name>
</gene>
<dbReference type="EC" id="2.7.4.2" evidence="2"/>
<dbReference type="InterPro" id="IPR006204">
    <property type="entry name" value="GHMP_kinase_N_dom"/>
</dbReference>
<dbReference type="InterPro" id="IPR036554">
    <property type="entry name" value="GHMP_kinase_C_sf"/>
</dbReference>
<dbReference type="InterPro" id="IPR014721">
    <property type="entry name" value="Ribsml_uS5_D2-typ_fold_subgr"/>
</dbReference>
<evidence type="ECO:0000256" key="4">
    <source>
        <dbReference type="ARBA" id="ARBA00022741"/>
    </source>
</evidence>
<dbReference type="PANTHER" id="PTHR31814:SF2">
    <property type="entry name" value="PHOSPHOMEVALONATE KINASE"/>
    <property type="match status" value="1"/>
</dbReference>
<evidence type="ECO:0000313" key="9">
    <source>
        <dbReference type="Proteomes" id="UP000067626"/>
    </source>
</evidence>
<reference evidence="8 9" key="1">
    <citation type="submission" date="2015-07" db="EMBL/GenBank/DDBJ databases">
        <title>Genome analysis of myxobacterium Chondromyces crocatus Cm c5 reveals a high potential for natural compound synthesis and the genetic basis for the loss of fruiting body formation.</title>
        <authorList>
            <person name="Zaburannyi N."/>
            <person name="Bunk B."/>
            <person name="Maier J."/>
            <person name="Overmann J."/>
            <person name="Mueller R."/>
        </authorList>
    </citation>
    <scope>NUCLEOTIDE SEQUENCE [LARGE SCALE GENOMIC DNA]</scope>
    <source>
        <strain evidence="8 9">Cm c5</strain>
    </source>
</reference>
<dbReference type="SUPFAM" id="SSF55060">
    <property type="entry name" value="GHMP Kinase, C-terminal domain"/>
    <property type="match status" value="1"/>
</dbReference>
<protein>
    <recommendedName>
        <fullName evidence="2">phosphomevalonate kinase</fullName>
        <ecNumber evidence="2">2.7.4.2</ecNumber>
    </recommendedName>
</protein>
<dbReference type="RefSeq" id="WP_050431906.1">
    <property type="nucleotide sequence ID" value="NZ_CP012159.1"/>
</dbReference>
<evidence type="ECO:0000256" key="1">
    <source>
        <dbReference type="ARBA" id="ARBA00005017"/>
    </source>
</evidence>
<evidence type="ECO:0000259" key="7">
    <source>
        <dbReference type="Pfam" id="PF00288"/>
    </source>
</evidence>
<organism evidence="8 9">
    <name type="scientific">Chondromyces crocatus</name>
    <dbReference type="NCBI Taxonomy" id="52"/>
    <lineage>
        <taxon>Bacteria</taxon>
        <taxon>Pseudomonadati</taxon>
        <taxon>Myxococcota</taxon>
        <taxon>Polyangia</taxon>
        <taxon>Polyangiales</taxon>
        <taxon>Polyangiaceae</taxon>
        <taxon>Chondromyces</taxon>
    </lineage>
</organism>
<dbReference type="AlphaFoldDB" id="A0A0K1EH34"/>
<feature type="domain" description="GHMP kinase N-terminal" evidence="7">
    <location>
        <begin position="77"/>
        <end position="135"/>
    </location>
</feature>
<evidence type="ECO:0000256" key="6">
    <source>
        <dbReference type="ARBA" id="ARBA00022840"/>
    </source>
</evidence>
<keyword evidence="3 8" id="KW-0808">Transferase</keyword>
<dbReference type="Pfam" id="PF00288">
    <property type="entry name" value="GHMP_kinases_N"/>
    <property type="match status" value="1"/>
</dbReference>
<comment type="pathway">
    <text evidence="1">Isoprenoid biosynthesis; isopentenyl diphosphate biosynthesis via mevalonate pathway; isopentenyl diphosphate from (R)-mevalonate: step 2/3.</text>
</comment>
<dbReference type="EMBL" id="CP012159">
    <property type="protein sequence ID" value="AKT39908.1"/>
    <property type="molecule type" value="Genomic_DNA"/>
</dbReference>
<dbReference type="PANTHER" id="PTHR31814">
    <property type="match status" value="1"/>
</dbReference>